<keyword evidence="2" id="KW-1185">Reference proteome</keyword>
<dbReference type="Proteomes" id="UP001189429">
    <property type="component" value="Unassembled WGS sequence"/>
</dbReference>
<dbReference type="EMBL" id="CAUYUJ010021997">
    <property type="protein sequence ID" value="CAK0908369.1"/>
    <property type="molecule type" value="Genomic_DNA"/>
</dbReference>
<protein>
    <submittedName>
        <fullName evidence="1">Uncharacterized protein</fullName>
    </submittedName>
</protein>
<reference evidence="1" key="1">
    <citation type="submission" date="2023-10" db="EMBL/GenBank/DDBJ databases">
        <authorList>
            <person name="Chen Y."/>
            <person name="Shah S."/>
            <person name="Dougan E. K."/>
            <person name="Thang M."/>
            <person name="Chan C."/>
        </authorList>
    </citation>
    <scope>NUCLEOTIDE SEQUENCE [LARGE SCALE GENOMIC DNA]</scope>
</reference>
<sequence length="202" mass="21254">ISSLPLHPLPPKFRHAPSLRFSSRSCSHSSQAHVATPRISLWNSRRRPTMMACQASAGPLSCHSCPYDFAEWSEGDSTFSLANGTVFSLANGTMPKVPGVTLVEAVPSYAMCSVPLQPVLEPGYDVHLCSGTPVPVPAPGCGLVLVVEPVDGSSPPMVFTNQGFVPLESITCAPVASAPAQSAATVPLQLEHFVPGPTAQRR</sequence>
<evidence type="ECO:0000313" key="2">
    <source>
        <dbReference type="Proteomes" id="UP001189429"/>
    </source>
</evidence>
<feature type="non-terminal residue" evidence="1">
    <location>
        <position position="1"/>
    </location>
</feature>
<gene>
    <name evidence="1" type="ORF">PCOR1329_LOCUS83057</name>
</gene>
<feature type="non-terminal residue" evidence="1">
    <location>
        <position position="202"/>
    </location>
</feature>
<organism evidence="1 2">
    <name type="scientific">Prorocentrum cordatum</name>
    <dbReference type="NCBI Taxonomy" id="2364126"/>
    <lineage>
        <taxon>Eukaryota</taxon>
        <taxon>Sar</taxon>
        <taxon>Alveolata</taxon>
        <taxon>Dinophyceae</taxon>
        <taxon>Prorocentrales</taxon>
        <taxon>Prorocentraceae</taxon>
        <taxon>Prorocentrum</taxon>
    </lineage>
</organism>
<evidence type="ECO:0000313" key="1">
    <source>
        <dbReference type="EMBL" id="CAK0908369.1"/>
    </source>
</evidence>
<proteinExistence type="predicted"/>
<accession>A0ABN9Y9Z5</accession>
<comment type="caution">
    <text evidence="1">The sequence shown here is derived from an EMBL/GenBank/DDBJ whole genome shotgun (WGS) entry which is preliminary data.</text>
</comment>
<name>A0ABN9Y9Z5_9DINO</name>